<dbReference type="Proteomes" id="UP001165685">
    <property type="component" value="Unassembled WGS sequence"/>
</dbReference>
<reference evidence="1" key="1">
    <citation type="submission" date="2023-01" db="EMBL/GenBank/DDBJ databases">
        <title>Draft genome sequence of Nocardiopsis sp. LSu2-4 isolated from halophytes.</title>
        <authorList>
            <person name="Duangmal K."/>
            <person name="Chantavorakit T."/>
        </authorList>
    </citation>
    <scope>NUCLEOTIDE SEQUENCE</scope>
    <source>
        <strain evidence="1">LSu2-4</strain>
    </source>
</reference>
<dbReference type="EMBL" id="JAQFWP010000024">
    <property type="protein sequence ID" value="MDA2805724.1"/>
    <property type="molecule type" value="Genomic_DNA"/>
</dbReference>
<name>A0ABT4TLZ4_9ACTN</name>
<protein>
    <submittedName>
        <fullName evidence="1">Uncharacterized protein</fullName>
    </submittedName>
</protein>
<comment type="caution">
    <text evidence="1">The sequence shown here is derived from an EMBL/GenBank/DDBJ whole genome shotgun (WGS) entry which is preliminary data.</text>
</comment>
<accession>A0ABT4TLZ4</accession>
<organism evidence="1 2">
    <name type="scientific">Nocardiopsis suaedae</name>
    <dbReference type="NCBI Taxonomy" id="3018444"/>
    <lineage>
        <taxon>Bacteria</taxon>
        <taxon>Bacillati</taxon>
        <taxon>Actinomycetota</taxon>
        <taxon>Actinomycetes</taxon>
        <taxon>Streptosporangiales</taxon>
        <taxon>Nocardiopsidaceae</taxon>
        <taxon>Nocardiopsis</taxon>
    </lineage>
</organism>
<evidence type="ECO:0000313" key="1">
    <source>
        <dbReference type="EMBL" id="MDA2805724.1"/>
    </source>
</evidence>
<proteinExistence type="predicted"/>
<evidence type="ECO:0000313" key="2">
    <source>
        <dbReference type="Proteomes" id="UP001165685"/>
    </source>
</evidence>
<dbReference type="RefSeq" id="WP_270678377.1">
    <property type="nucleotide sequence ID" value="NZ_JAQFWP010000024.1"/>
</dbReference>
<gene>
    <name evidence="1" type="ORF">O4U47_14490</name>
</gene>
<sequence>MDQNAITDRLDHIRTTFERNVADLASATGPATPEAFVFPDEILSAATAGRCSECGEGHGIHLALRGGRIEWAAVQAHHEGCPTRRVPPDSAQQ</sequence>
<keyword evidence="2" id="KW-1185">Reference proteome</keyword>